<dbReference type="InterPro" id="IPR000215">
    <property type="entry name" value="Serpin_fam"/>
</dbReference>
<evidence type="ECO:0000313" key="5">
    <source>
        <dbReference type="Proteomes" id="UP001174136"/>
    </source>
</evidence>
<feature type="domain" description="Serpin" evidence="3">
    <location>
        <begin position="124"/>
        <end position="463"/>
    </location>
</feature>
<evidence type="ECO:0000313" key="4">
    <source>
        <dbReference type="EMBL" id="KAK0135556.1"/>
    </source>
</evidence>
<dbReference type="PANTHER" id="PTHR11461">
    <property type="entry name" value="SERINE PROTEASE INHIBITOR, SERPIN"/>
    <property type="match status" value="1"/>
</dbReference>
<comment type="caution">
    <text evidence="4">The sequence shown here is derived from an EMBL/GenBank/DDBJ whole genome shotgun (WGS) entry which is preliminary data.</text>
</comment>
<dbReference type="SMART" id="SM00093">
    <property type="entry name" value="SERPIN"/>
    <property type="match status" value="1"/>
</dbReference>
<dbReference type="AlphaFoldDB" id="A0AA47NRE3"/>
<dbReference type="Gene3D" id="2.30.39.10">
    <property type="entry name" value="Alpha-1-antitrypsin, domain 1"/>
    <property type="match status" value="1"/>
</dbReference>
<evidence type="ECO:0000256" key="2">
    <source>
        <dbReference type="SAM" id="MobiDB-lite"/>
    </source>
</evidence>
<dbReference type="EMBL" id="JAOPHQ010005417">
    <property type="protein sequence ID" value="KAK0135556.1"/>
    <property type="molecule type" value="Genomic_DNA"/>
</dbReference>
<dbReference type="PANTHER" id="PTHR11461:SF20">
    <property type="entry name" value="ALPHA-2-ANTIPLASMIN"/>
    <property type="match status" value="1"/>
</dbReference>
<evidence type="ECO:0000259" key="3">
    <source>
        <dbReference type="SMART" id="SM00093"/>
    </source>
</evidence>
<gene>
    <name evidence="4" type="primary">Serpinf2_0</name>
    <name evidence="4" type="ORF">N1851_028558</name>
</gene>
<dbReference type="GO" id="GO:0005615">
    <property type="term" value="C:extracellular space"/>
    <property type="evidence" value="ECO:0007669"/>
    <property type="project" value="InterPro"/>
</dbReference>
<organism evidence="4 5">
    <name type="scientific">Merluccius polli</name>
    <name type="common">Benguela hake</name>
    <name type="synonym">Merluccius cadenati</name>
    <dbReference type="NCBI Taxonomy" id="89951"/>
    <lineage>
        <taxon>Eukaryota</taxon>
        <taxon>Metazoa</taxon>
        <taxon>Chordata</taxon>
        <taxon>Craniata</taxon>
        <taxon>Vertebrata</taxon>
        <taxon>Euteleostomi</taxon>
        <taxon>Actinopterygii</taxon>
        <taxon>Neopterygii</taxon>
        <taxon>Teleostei</taxon>
        <taxon>Neoteleostei</taxon>
        <taxon>Acanthomorphata</taxon>
        <taxon>Zeiogadaria</taxon>
        <taxon>Gadariae</taxon>
        <taxon>Gadiformes</taxon>
        <taxon>Gadoidei</taxon>
        <taxon>Merlucciidae</taxon>
        <taxon>Merluccius</taxon>
    </lineage>
</organism>
<dbReference type="InterPro" id="IPR036186">
    <property type="entry name" value="Serpin_sf"/>
</dbReference>
<protein>
    <submittedName>
        <fullName evidence="4">Alpha-2-antiplasmin</fullName>
    </submittedName>
</protein>
<dbReference type="InterPro" id="IPR042185">
    <property type="entry name" value="Serpin_sf_2"/>
</dbReference>
<dbReference type="SUPFAM" id="SSF56574">
    <property type="entry name" value="Serpins"/>
    <property type="match status" value="1"/>
</dbReference>
<dbReference type="InterPro" id="IPR023796">
    <property type="entry name" value="Serpin_dom"/>
</dbReference>
<reference evidence="4" key="1">
    <citation type="journal article" date="2023" name="Front. Mar. Sci.">
        <title>A new Merluccius polli reference genome to investigate the effects of global change in West African waters.</title>
        <authorList>
            <person name="Mateo J.L."/>
            <person name="Blanco-Fernandez C."/>
            <person name="Garcia-Vazquez E."/>
            <person name="Machado-Schiaffino G."/>
        </authorList>
    </citation>
    <scope>NUCLEOTIDE SEQUENCE</scope>
    <source>
        <strain evidence="4">C29</strain>
        <tissue evidence="4">Fin</tissue>
    </source>
</reference>
<dbReference type="InterPro" id="IPR042178">
    <property type="entry name" value="Serpin_sf_1"/>
</dbReference>
<feature type="region of interest" description="Disordered" evidence="2">
    <location>
        <begin position="513"/>
        <end position="566"/>
    </location>
</feature>
<keyword evidence="5" id="KW-1185">Reference proteome</keyword>
<feature type="region of interest" description="Disordered" evidence="2">
    <location>
        <begin position="466"/>
        <end position="485"/>
    </location>
</feature>
<dbReference type="GO" id="GO:0004867">
    <property type="term" value="F:serine-type endopeptidase inhibitor activity"/>
    <property type="evidence" value="ECO:0007669"/>
    <property type="project" value="InterPro"/>
</dbReference>
<proteinExistence type="inferred from homology"/>
<dbReference type="Gene3D" id="3.30.497.10">
    <property type="entry name" value="Antithrombin, subunit I, domain 2"/>
    <property type="match status" value="1"/>
</dbReference>
<accession>A0AA47NRE3</accession>
<dbReference type="Proteomes" id="UP001174136">
    <property type="component" value="Unassembled WGS sequence"/>
</dbReference>
<dbReference type="Pfam" id="PF00079">
    <property type="entry name" value="Serpin"/>
    <property type="match status" value="1"/>
</dbReference>
<evidence type="ECO:0000256" key="1">
    <source>
        <dbReference type="RuleBase" id="RU000411"/>
    </source>
</evidence>
<name>A0AA47NRE3_MERPO</name>
<sequence>MIKSPVTTSPRDIPALWPFVALLRLMTKTGFWLSPSPGGSPAPRPTPESLDCECLGSVLEMRLFLPILLLLGVCQHGLSEPSVAPTVSEAKQDVEEAEQACRNHQMFTSEALGPLGGSIERLGLQLLEQLPVGPQQPNVLISPFSVSLALAQLALGARNETKQLLLKSLHGNSISCYHHTMGGLLRHLSHSSLQVATRVYLRQGFDVKLSFIEKSMARYQSSPAPLTSVEDVNQWVKNATNGKIGNFMESIPHNVVLMLINAVHFKGEWLTRFDPSDTSKGLFYVDDQNSVSVDMMRSPKYPLRLLHDAELEATVACFPFKGNKSFLVVQPIQGKGNVSSLLPKLNISELYSRLPAEHNMQVAFPKFRLQYRQELQEPLTSLGLGSLFSGPDLSGIMEEPLKVSAVRHASQVELSEEGAEASATTVITALRSVSFFSLNGPFFFALVDDVSLTPLFMGVVTNPVPDEALMPNDEPRDNVTHSAEPVTDATELKGVVKEQSDDPVAAEVNLQSDLGPSGATAVNGHVPPPLLKSANSSFSMDHQEHQEEEEAKESKCVPTLSQPEIN</sequence>
<comment type="similarity">
    <text evidence="1">Belongs to the serpin family.</text>
</comment>